<gene>
    <name evidence="3" type="ORF">ABNK63_04410</name>
</gene>
<keyword evidence="3" id="KW-0808">Transferase</keyword>
<feature type="domain" description="Glycosyltransferase subfamily 4-like N-terminal" evidence="2">
    <location>
        <begin position="31"/>
        <end position="204"/>
    </location>
</feature>
<dbReference type="Pfam" id="PF00534">
    <property type="entry name" value="Glycos_transf_1"/>
    <property type="match status" value="1"/>
</dbReference>
<name>A0AAU7QN08_9GAMM</name>
<dbReference type="GO" id="GO:0016757">
    <property type="term" value="F:glycosyltransferase activity"/>
    <property type="evidence" value="ECO:0007669"/>
    <property type="project" value="UniProtKB-KW"/>
</dbReference>
<dbReference type="RefSeq" id="WP_350016801.1">
    <property type="nucleotide sequence ID" value="NZ_CP157948.1"/>
</dbReference>
<keyword evidence="3" id="KW-0328">Glycosyltransferase</keyword>
<dbReference type="InterPro" id="IPR050194">
    <property type="entry name" value="Glycosyltransferase_grp1"/>
</dbReference>
<evidence type="ECO:0000259" key="2">
    <source>
        <dbReference type="Pfam" id="PF13579"/>
    </source>
</evidence>
<dbReference type="AlphaFoldDB" id="A0AAU7QN08"/>
<reference evidence="3" key="1">
    <citation type="submission" date="2024-06" db="EMBL/GenBank/DDBJ databases">
        <authorList>
            <person name="Sun Y."/>
        </authorList>
    </citation>
    <scope>NUCLEOTIDE SEQUENCE</scope>
    <source>
        <strain evidence="3">IGA1.0</strain>
    </source>
</reference>
<dbReference type="PANTHER" id="PTHR45947">
    <property type="entry name" value="SULFOQUINOVOSYL TRANSFERASE SQD2"/>
    <property type="match status" value="1"/>
</dbReference>
<proteinExistence type="predicted"/>
<dbReference type="InterPro" id="IPR001296">
    <property type="entry name" value="Glyco_trans_1"/>
</dbReference>
<protein>
    <submittedName>
        <fullName evidence="3">Glycosyltransferase</fullName>
        <ecNumber evidence="3">2.4.-.-</ecNumber>
    </submittedName>
</protein>
<dbReference type="InterPro" id="IPR028098">
    <property type="entry name" value="Glyco_trans_4-like_N"/>
</dbReference>
<organism evidence="3">
    <name type="scientific">Rhodanobacter sp. IGA1.0</name>
    <dbReference type="NCBI Taxonomy" id="3158582"/>
    <lineage>
        <taxon>Bacteria</taxon>
        <taxon>Pseudomonadati</taxon>
        <taxon>Pseudomonadota</taxon>
        <taxon>Gammaproteobacteria</taxon>
        <taxon>Lysobacterales</taxon>
        <taxon>Rhodanobacteraceae</taxon>
        <taxon>Rhodanobacter</taxon>
    </lineage>
</organism>
<dbReference type="Pfam" id="PF13579">
    <property type="entry name" value="Glyco_trans_4_4"/>
    <property type="match status" value="1"/>
</dbReference>
<dbReference type="EC" id="2.4.-.-" evidence="3"/>
<dbReference type="Gene3D" id="3.40.50.2000">
    <property type="entry name" value="Glycogen Phosphorylase B"/>
    <property type="match status" value="2"/>
</dbReference>
<feature type="domain" description="Glycosyl transferase family 1" evidence="1">
    <location>
        <begin position="220"/>
        <end position="370"/>
    </location>
</feature>
<accession>A0AAU7QN08</accession>
<evidence type="ECO:0000313" key="3">
    <source>
        <dbReference type="EMBL" id="XBS90895.1"/>
    </source>
</evidence>
<dbReference type="SUPFAM" id="SSF53756">
    <property type="entry name" value="UDP-Glycosyltransferase/glycogen phosphorylase"/>
    <property type="match status" value="1"/>
</dbReference>
<evidence type="ECO:0000259" key="1">
    <source>
        <dbReference type="Pfam" id="PF00534"/>
    </source>
</evidence>
<dbReference type="PANTHER" id="PTHR45947:SF3">
    <property type="entry name" value="SULFOQUINOVOSYL TRANSFERASE SQD2"/>
    <property type="match status" value="1"/>
</dbReference>
<sequence length="408" mass="45147">MPDTIMHERPTLVVLASTYPRWSGDPEPGFVHELAKRLTDRFHVVALVPSAPGAAKREMLDGVEVIRYRYAPRRFETLVNGGGIVNNLRRNRWKMFLVPTFVLAQAWRIWCLLRSRKVDVIHAHWLLPQGLIVALLGKLSRQAPPFLVTSHGADLFALRGKVLNALKRFVIRRAASTTVVSEAMREELARLGADVDAVAVQPMGVDLISRFIPDIATERSRDEILFVGRLVEKKGLRHLIGAMPSILDTFPSAHLTVVGFGPEETERRAQVEGLDLQDKIHFIGALSQRDLPARYQRAAVFVAPFVEASSGDQEGLGLVCLEAAGCGCPVVVSDLPATRKVLPEGAGCIRVAPNDSEALAEAVADILVRRDTHLRGVEVCRKEIIRCFDWLPVSRSYAEILEACIDRG</sequence>
<dbReference type="EMBL" id="CP157948">
    <property type="protein sequence ID" value="XBS90895.1"/>
    <property type="molecule type" value="Genomic_DNA"/>
</dbReference>